<keyword evidence="2" id="KW-0472">Membrane</keyword>
<keyword evidence="2" id="KW-1133">Transmembrane helix</keyword>
<proteinExistence type="predicted"/>
<evidence type="ECO:0000313" key="3">
    <source>
        <dbReference type="EMBL" id="OTF80269.1"/>
    </source>
</evidence>
<dbReference type="AlphaFoldDB" id="A0A1Y3BH62"/>
<dbReference type="GO" id="GO:0042391">
    <property type="term" value="P:regulation of membrane potential"/>
    <property type="evidence" value="ECO:0007669"/>
    <property type="project" value="TreeGrafter"/>
</dbReference>
<comment type="caution">
    <text evidence="3">The sequence shown here is derived from an EMBL/GenBank/DDBJ whole genome shotgun (WGS) entry which is preliminary data.</text>
</comment>
<name>A0A1Y3BH62_EURMA</name>
<accession>A0A1Y3BH62</accession>
<dbReference type="PANTHER" id="PTHR10217">
    <property type="entry name" value="VOLTAGE AND LIGAND GATED POTASSIUM CHANNEL"/>
    <property type="match status" value="1"/>
</dbReference>
<evidence type="ECO:0008006" key="5">
    <source>
        <dbReference type="Google" id="ProtNLM"/>
    </source>
</evidence>
<dbReference type="GO" id="GO:0005886">
    <property type="term" value="C:plasma membrane"/>
    <property type="evidence" value="ECO:0007669"/>
    <property type="project" value="TreeGrafter"/>
</dbReference>
<keyword evidence="2" id="KW-0812">Transmembrane</keyword>
<feature type="compositionally biased region" description="Low complexity" evidence="1">
    <location>
        <begin position="49"/>
        <end position="69"/>
    </location>
</feature>
<feature type="transmembrane region" description="Helical" evidence="2">
    <location>
        <begin position="226"/>
        <end position="247"/>
    </location>
</feature>
<dbReference type="Proteomes" id="UP000194236">
    <property type="component" value="Unassembled WGS sequence"/>
</dbReference>
<dbReference type="EMBL" id="MUJZ01019134">
    <property type="protein sequence ID" value="OTF80269.1"/>
    <property type="molecule type" value="Genomic_DNA"/>
</dbReference>
<evidence type="ECO:0000256" key="2">
    <source>
        <dbReference type="SAM" id="Phobius"/>
    </source>
</evidence>
<keyword evidence="4" id="KW-1185">Reference proteome</keyword>
<feature type="region of interest" description="Disordered" evidence="1">
    <location>
        <begin position="47"/>
        <end position="69"/>
    </location>
</feature>
<organism evidence="3 4">
    <name type="scientific">Euroglyphus maynei</name>
    <name type="common">Mayne's house dust mite</name>
    <dbReference type="NCBI Taxonomy" id="6958"/>
    <lineage>
        <taxon>Eukaryota</taxon>
        <taxon>Metazoa</taxon>
        <taxon>Ecdysozoa</taxon>
        <taxon>Arthropoda</taxon>
        <taxon>Chelicerata</taxon>
        <taxon>Arachnida</taxon>
        <taxon>Acari</taxon>
        <taxon>Acariformes</taxon>
        <taxon>Sarcoptiformes</taxon>
        <taxon>Astigmata</taxon>
        <taxon>Psoroptidia</taxon>
        <taxon>Analgoidea</taxon>
        <taxon>Pyroglyphidae</taxon>
        <taxon>Pyroglyphinae</taxon>
        <taxon>Euroglyphus</taxon>
    </lineage>
</organism>
<dbReference type="PANTHER" id="PTHR10217:SF548">
    <property type="entry name" value="GH12235P"/>
    <property type="match status" value="1"/>
</dbReference>
<evidence type="ECO:0000313" key="4">
    <source>
        <dbReference type="Proteomes" id="UP000194236"/>
    </source>
</evidence>
<gene>
    <name evidence="3" type="ORF">BLA29_003541</name>
</gene>
<dbReference type="SUPFAM" id="SSF81324">
    <property type="entry name" value="Voltage-gated potassium channels"/>
    <property type="match status" value="1"/>
</dbReference>
<protein>
    <recommendedName>
        <fullName evidence="5">Ion transport domain-containing protein</fullName>
    </recommendedName>
</protein>
<dbReference type="GO" id="GO:0005242">
    <property type="term" value="F:inward rectifier potassium channel activity"/>
    <property type="evidence" value="ECO:0007669"/>
    <property type="project" value="TreeGrafter"/>
</dbReference>
<feature type="transmembrane region" description="Helical" evidence="2">
    <location>
        <begin position="267"/>
        <end position="285"/>
    </location>
</feature>
<reference evidence="3 4" key="1">
    <citation type="submission" date="2017-03" db="EMBL/GenBank/DDBJ databases">
        <title>Genome Survey of Euroglyphus maynei.</title>
        <authorList>
            <person name="Arlian L.G."/>
            <person name="Morgan M.S."/>
            <person name="Rider S.D."/>
        </authorList>
    </citation>
    <scope>NUCLEOTIDE SEQUENCE [LARGE SCALE GENOMIC DNA]</scope>
    <source>
        <strain evidence="3">Arlian Lab</strain>
        <tissue evidence="3">Whole body</tissue>
    </source>
</reference>
<evidence type="ECO:0000256" key="1">
    <source>
        <dbReference type="SAM" id="MobiDB-lite"/>
    </source>
</evidence>
<dbReference type="InterPro" id="IPR050818">
    <property type="entry name" value="KCNH_animal-type"/>
</dbReference>
<dbReference type="PRINTS" id="PR01463">
    <property type="entry name" value="EAGCHANLFMLY"/>
</dbReference>
<dbReference type="OrthoDB" id="432483at2759"/>
<sequence length="300" mass="34481">MSLQISSVENEYKERLAHHHHNHHMNRQQQQQQSSSLDNTNIDISIKVSPSSQISPTSTSSTNNSSNTPRIIRQQAVDLPSSNNNNNQQIRQSTNSCGNIQNIWLSTTNNSFESTSTTPSLQKKLQQQWAKQQSSITSSIYSNGEIRSCATAPRSRRSSEKDYHKESRHRFSLIPQVLSLGTDLPDYKYESRTLLNEDEKSDAIKHFKYRRLTVLHYSPFKAIWDWIILILVIYTAIFTPYSAAFLLNENIANTHDNHHTDSYGSNSLMVIDLFVDVMFIIDILINFRTTYINKKDELSL</sequence>
<dbReference type="InterPro" id="IPR003938">
    <property type="entry name" value="K_chnl_volt-dep_EAG/ELK/ERG"/>
</dbReference>